<dbReference type="EMBL" id="MPIN01000013">
    <property type="protein sequence ID" value="OJH35824.1"/>
    <property type="molecule type" value="Genomic_DNA"/>
</dbReference>
<dbReference type="GO" id="GO:0005275">
    <property type="term" value="F:amine transmembrane transporter activity"/>
    <property type="evidence" value="ECO:0007669"/>
    <property type="project" value="TreeGrafter"/>
</dbReference>
<dbReference type="GO" id="GO:0043190">
    <property type="term" value="C:ATP-binding cassette (ABC) transporter complex"/>
    <property type="evidence" value="ECO:0007669"/>
    <property type="project" value="InterPro"/>
</dbReference>
<dbReference type="GO" id="GO:0015226">
    <property type="term" value="F:carnitine transmembrane transporter activity"/>
    <property type="evidence" value="ECO:0007669"/>
    <property type="project" value="TreeGrafter"/>
</dbReference>
<keyword evidence="7" id="KW-1185">Reference proteome</keyword>
<dbReference type="Gene3D" id="3.10.105.10">
    <property type="entry name" value="Dipeptide-binding Protein, Domain 3"/>
    <property type="match status" value="2"/>
</dbReference>
<reference evidence="6 7" key="2">
    <citation type="submission" date="2016-12" db="EMBL/GenBank/DDBJ databases">
        <title>Draft Genome Sequence of Cystobacter ferrugineus Strain Cbfe23.</title>
        <authorList>
            <person name="Akbar S."/>
            <person name="Dowd S.E."/>
            <person name="Stevens D.C."/>
        </authorList>
    </citation>
    <scope>NUCLEOTIDE SEQUENCE [LARGE SCALE GENOMIC DNA]</scope>
    <source>
        <strain evidence="6 7">Cbfe23</strain>
    </source>
</reference>
<evidence type="ECO:0000313" key="7">
    <source>
        <dbReference type="Proteomes" id="UP000182229"/>
    </source>
</evidence>
<dbReference type="SUPFAM" id="SSF53850">
    <property type="entry name" value="Periplasmic binding protein-like II"/>
    <property type="match status" value="1"/>
</dbReference>
<evidence type="ECO:0000256" key="3">
    <source>
        <dbReference type="ARBA" id="ARBA00022475"/>
    </source>
</evidence>
<evidence type="ECO:0000256" key="1">
    <source>
        <dbReference type="ARBA" id="ARBA00004236"/>
    </source>
</evidence>
<gene>
    <name evidence="6" type="ORF">BON30_37245</name>
</gene>
<proteinExistence type="predicted"/>
<dbReference type="GO" id="GO:0015871">
    <property type="term" value="P:choline transport"/>
    <property type="evidence" value="ECO:0007669"/>
    <property type="project" value="TreeGrafter"/>
</dbReference>
<organism evidence="6 7">
    <name type="scientific">Cystobacter ferrugineus</name>
    <dbReference type="NCBI Taxonomy" id="83449"/>
    <lineage>
        <taxon>Bacteria</taxon>
        <taxon>Pseudomonadati</taxon>
        <taxon>Myxococcota</taxon>
        <taxon>Myxococcia</taxon>
        <taxon>Myxococcales</taxon>
        <taxon>Cystobacterineae</taxon>
        <taxon>Archangiaceae</taxon>
        <taxon>Cystobacter</taxon>
    </lineage>
</organism>
<dbReference type="PROSITE" id="PS51257">
    <property type="entry name" value="PROKAR_LIPOPROTEIN"/>
    <property type="match status" value="1"/>
</dbReference>
<evidence type="ECO:0000313" key="6">
    <source>
        <dbReference type="EMBL" id="OJH35824.1"/>
    </source>
</evidence>
<sequence>MNRHTPALWLALAASMLLGTGCKKDPAPEAQQAQAPAKTLKLVYVNWAEGVAMTHLAKAILEDRMGYQVELTMADVAPVFTSLAEGDSDAFLDAWLPLTHKEYMERFQGKVEDLGTNYEGARIGLVVPAYVKASSIQDLAAMKKELDGQIVGIDSGAGIMSTTEKALAAYKLDFRLMTSSGPAMAASLQDAIKRERPVVVTGWKPHWKFARWDLKFLEDPQGIYGSAESIHTLTRPGLEKDKPEVARFLRAFKLDDQQLGELMGVVAEAKGDPSQAVREWMTRHAALVDGWLPRS</sequence>
<dbReference type="Proteomes" id="UP000182229">
    <property type="component" value="Unassembled WGS sequence"/>
</dbReference>
<dbReference type="AlphaFoldDB" id="A0A1L9B0P9"/>
<dbReference type="OrthoDB" id="9787902at2"/>
<comment type="caution">
    <text evidence="6">The sequence shown here is derived from an EMBL/GenBank/DDBJ whole genome shotgun (WGS) entry which is preliminary data.</text>
</comment>
<dbReference type="Pfam" id="PF04069">
    <property type="entry name" value="OpuAC"/>
    <property type="match status" value="1"/>
</dbReference>
<dbReference type="STRING" id="83449.BON30_37245"/>
<protein>
    <submittedName>
        <fullName evidence="6">Glycine/betaine ABC transporter</fullName>
    </submittedName>
</protein>
<dbReference type="GO" id="GO:0031460">
    <property type="term" value="P:glycine betaine transport"/>
    <property type="evidence" value="ECO:0007669"/>
    <property type="project" value="TreeGrafter"/>
</dbReference>
<dbReference type="RefSeq" id="WP_071903398.1">
    <property type="nucleotide sequence ID" value="NZ_MPIN01000013.1"/>
</dbReference>
<dbReference type="PANTHER" id="PTHR47737">
    <property type="entry name" value="GLYCINE BETAINE/PROLINE BETAINE TRANSPORT SYSTEM PERMEASE PROTEIN PROW"/>
    <property type="match status" value="1"/>
</dbReference>
<dbReference type="CDD" id="cd13639">
    <property type="entry name" value="PBP2_OpuAC_like"/>
    <property type="match status" value="1"/>
</dbReference>
<name>A0A1L9B0P9_9BACT</name>
<dbReference type="Gene3D" id="3.40.190.100">
    <property type="entry name" value="Glycine betaine-binding periplasmic protein, domain 2"/>
    <property type="match status" value="1"/>
</dbReference>
<evidence type="ECO:0000259" key="5">
    <source>
        <dbReference type="Pfam" id="PF04069"/>
    </source>
</evidence>
<reference evidence="7" key="1">
    <citation type="submission" date="2016-11" db="EMBL/GenBank/DDBJ databases">
        <authorList>
            <person name="Shukria A."/>
            <person name="Stevens D.C."/>
        </authorList>
    </citation>
    <scope>NUCLEOTIDE SEQUENCE [LARGE SCALE GENOMIC DNA]</scope>
    <source>
        <strain evidence="7">Cbfe23</strain>
    </source>
</reference>
<dbReference type="PANTHER" id="PTHR47737:SF1">
    <property type="entry name" value="GLYCINE BETAINE_PROLINE BETAINE TRANSPORT SYSTEM PERMEASE PROTEIN PROW"/>
    <property type="match status" value="1"/>
</dbReference>
<feature type="domain" description="ABC-type glycine betaine transport system substrate-binding" evidence="5">
    <location>
        <begin position="38"/>
        <end position="282"/>
    </location>
</feature>
<evidence type="ECO:0000256" key="2">
    <source>
        <dbReference type="ARBA" id="ARBA00022448"/>
    </source>
</evidence>
<evidence type="ECO:0000256" key="4">
    <source>
        <dbReference type="ARBA" id="ARBA00023136"/>
    </source>
</evidence>
<keyword evidence="2" id="KW-0813">Transport</keyword>
<accession>A0A1L9B0P9</accession>
<keyword evidence="3" id="KW-1003">Cell membrane</keyword>
<keyword evidence="4" id="KW-0472">Membrane</keyword>
<comment type="subcellular location">
    <subcellularLocation>
        <location evidence="1">Cell membrane</location>
    </subcellularLocation>
</comment>
<dbReference type="InterPro" id="IPR007210">
    <property type="entry name" value="ABC_Gly_betaine_transp_sub-bd"/>
</dbReference>